<protein>
    <submittedName>
        <fullName evidence="1">Uncharacterized protein</fullName>
    </submittedName>
</protein>
<comment type="caution">
    <text evidence="1">The sequence shown here is derived from an EMBL/GenBank/DDBJ whole genome shotgun (WGS) entry which is preliminary data.</text>
</comment>
<sequence>MSEKMSPADEAPLLVRHGKKIWRDVVETKATAETILGLMAPAEESPVLDLLVRIDAKLDTLLLILLPPTAGTSER</sequence>
<reference evidence="1 2" key="1">
    <citation type="journal article" date="2018" name="Arch. Microbiol.">
        <title>New insights into the metabolic potential of the phototrophic purple bacterium Rhodopila globiformis DSM 161(T) from its draft genome sequence and evidence for a vanadium-dependent nitrogenase.</title>
        <authorList>
            <person name="Imhoff J.F."/>
            <person name="Rahn T."/>
            <person name="Kunzel S."/>
            <person name="Neulinger S.C."/>
        </authorList>
    </citation>
    <scope>NUCLEOTIDE SEQUENCE [LARGE SCALE GENOMIC DNA]</scope>
    <source>
        <strain evidence="1 2">DSM 16996</strain>
    </source>
</reference>
<keyword evidence="2" id="KW-1185">Reference proteome</keyword>
<proteinExistence type="predicted"/>
<evidence type="ECO:0000313" key="1">
    <source>
        <dbReference type="EMBL" id="PPQ30961.1"/>
    </source>
</evidence>
<gene>
    <name evidence="1" type="ORF">CCR94_10800</name>
</gene>
<organism evidence="1 2">
    <name type="scientific">Rhodoblastus sphagnicola</name>
    <dbReference type="NCBI Taxonomy" id="333368"/>
    <lineage>
        <taxon>Bacteria</taxon>
        <taxon>Pseudomonadati</taxon>
        <taxon>Pseudomonadota</taxon>
        <taxon>Alphaproteobacteria</taxon>
        <taxon>Hyphomicrobiales</taxon>
        <taxon>Rhodoblastaceae</taxon>
        <taxon>Rhodoblastus</taxon>
    </lineage>
</organism>
<name>A0A2S6N8P3_9HYPH</name>
<accession>A0A2S6N8P3</accession>
<dbReference type="RefSeq" id="WP_104507865.1">
    <property type="nucleotide sequence ID" value="NZ_JACIGC010000019.1"/>
</dbReference>
<dbReference type="EMBL" id="NHSJ01000069">
    <property type="protein sequence ID" value="PPQ30961.1"/>
    <property type="molecule type" value="Genomic_DNA"/>
</dbReference>
<evidence type="ECO:0000313" key="2">
    <source>
        <dbReference type="Proteomes" id="UP000239089"/>
    </source>
</evidence>
<dbReference type="Proteomes" id="UP000239089">
    <property type="component" value="Unassembled WGS sequence"/>
</dbReference>
<dbReference type="AlphaFoldDB" id="A0A2S6N8P3"/>